<keyword evidence="14" id="KW-1185">Reference proteome</keyword>
<dbReference type="InterPro" id="IPR027417">
    <property type="entry name" value="P-loop_NTPase"/>
</dbReference>
<evidence type="ECO:0000256" key="10">
    <source>
        <dbReference type="RuleBase" id="RU003761"/>
    </source>
</evidence>
<evidence type="ECO:0000313" key="13">
    <source>
        <dbReference type="EMBL" id="SJZ96753.1"/>
    </source>
</evidence>
<keyword evidence="8" id="KW-1003">Cell membrane</keyword>
<dbReference type="InterPro" id="IPR004044">
    <property type="entry name" value="KH_dom_type_2"/>
</dbReference>
<evidence type="ECO:0000256" key="4">
    <source>
        <dbReference type="ARBA" id="ARBA00022519"/>
    </source>
</evidence>
<proteinExistence type="inferred from homology"/>
<dbReference type="NCBIfam" id="TIGR00231">
    <property type="entry name" value="small_GTP"/>
    <property type="match status" value="1"/>
</dbReference>
<keyword evidence="3 8" id="KW-0690">Ribosome biogenesis</keyword>
<dbReference type="CDD" id="cd22534">
    <property type="entry name" value="KH-II_Era"/>
    <property type="match status" value="1"/>
</dbReference>
<dbReference type="Proteomes" id="UP000190102">
    <property type="component" value="Unassembled WGS sequence"/>
</dbReference>
<dbReference type="FunFam" id="3.40.50.300:FF:000094">
    <property type="entry name" value="GTPase Era"/>
    <property type="match status" value="1"/>
</dbReference>
<feature type="region of interest" description="G5" evidence="9">
    <location>
        <begin position="152"/>
        <end position="154"/>
    </location>
</feature>
<dbReference type="Pfam" id="PF07650">
    <property type="entry name" value="KH_2"/>
    <property type="match status" value="1"/>
</dbReference>
<dbReference type="InterPro" id="IPR009019">
    <property type="entry name" value="KH_sf_prok-type"/>
</dbReference>
<gene>
    <name evidence="8" type="primary">era</name>
    <name evidence="13" type="ORF">SAMN02745119_02168</name>
</gene>
<dbReference type="GO" id="GO:0005886">
    <property type="term" value="C:plasma membrane"/>
    <property type="evidence" value="ECO:0007669"/>
    <property type="project" value="UniProtKB-SubCell"/>
</dbReference>
<dbReference type="GO" id="GO:0005525">
    <property type="term" value="F:GTP binding"/>
    <property type="evidence" value="ECO:0007669"/>
    <property type="project" value="UniProtKB-UniRule"/>
</dbReference>
<dbReference type="RefSeq" id="WP_078790445.1">
    <property type="nucleotide sequence ID" value="NZ_FUWR01000011.1"/>
</dbReference>
<dbReference type="FunFam" id="3.30.300.20:FF:000003">
    <property type="entry name" value="GTPase Era"/>
    <property type="match status" value="1"/>
</dbReference>
<feature type="domain" description="Era-type G" evidence="12">
    <location>
        <begin position="7"/>
        <end position="173"/>
    </location>
</feature>
<dbReference type="InterPro" id="IPR006073">
    <property type="entry name" value="GTP-bd"/>
</dbReference>
<dbReference type="PROSITE" id="PS50823">
    <property type="entry name" value="KH_TYPE_2"/>
    <property type="match status" value="1"/>
</dbReference>
<keyword evidence="6 8" id="KW-0694">RNA-binding</keyword>
<accession>A0A1T4PZ04</accession>
<comment type="similarity">
    <text evidence="1 8 9 10">Belongs to the TRAFAC class TrmE-Era-EngA-EngB-Septin-like GTPase superfamily. Era GTPase family.</text>
</comment>
<evidence type="ECO:0000256" key="7">
    <source>
        <dbReference type="ARBA" id="ARBA00023134"/>
    </source>
</evidence>
<comment type="subunit">
    <text evidence="8">Monomer.</text>
</comment>
<feature type="region of interest" description="G4" evidence="9">
    <location>
        <begin position="122"/>
        <end position="125"/>
    </location>
</feature>
<dbReference type="SUPFAM" id="SSF54814">
    <property type="entry name" value="Prokaryotic type KH domain (KH-domain type II)"/>
    <property type="match status" value="1"/>
</dbReference>
<dbReference type="PANTHER" id="PTHR42698">
    <property type="entry name" value="GTPASE ERA"/>
    <property type="match status" value="1"/>
</dbReference>
<dbReference type="PROSITE" id="PS51713">
    <property type="entry name" value="G_ERA"/>
    <property type="match status" value="1"/>
</dbReference>
<dbReference type="GO" id="GO:0000028">
    <property type="term" value="P:ribosomal small subunit assembly"/>
    <property type="evidence" value="ECO:0007669"/>
    <property type="project" value="TreeGrafter"/>
</dbReference>
<sequence>MSDTTYKAGFVSIIGRPNVGKSTLLNRILGEKIVAVSDKPQTTRNVIRGILSDETSQIVFVDTPGIHTARTRINRAMVDAAMTVVTGIDLMLLVVDATQKIEEAFIKDICSKAGAPIYLVLNKIDQVTPKEKLFTVIEGYTRLYDFPEIIPISAQSGSNIERLVDLVREQLPEGEALFPDDILTDLPEKFIVAELIREKVFRLTNREVPYGTAVVVEAFAERENGLVAINATIMVERDSHKGIIIGKRGTMLKKIGEQARRDIERLLGTKVYLELFVQVQERWTERTAMLRELGYE</sequence>
<dbReference type="OrthoDB" id="9805918at2"/>
<evidence type="ECO:0000313" key="14">
    <source>
        <dbReference type="Proteomes" id="UP000190102"/>
    </source>
</evidence>
<dbReference type="NCBIfam" id="NF000908">
    <property type="entry name" value="PRK00089.1"/>
    <property type="match status" value="1"/>
</dbReference>
<feature type="region of interest" description="G1" evidence="9">
    <location>
        <begin position="15"/>
        <end position="22"/>
    </location>
</feature>
<dbReference type="CDD" id="cd04163">
    <property type="entry name" value="Era"/>
    <property type="match status" value="1"/>
</dbReference>
<evidence type="ECO:0000259" key="12">
    <source>
        <dbReference type="PROSITE" id="PS51713"/>
    </source>
</evidence>
<organism evidence="13 14">
    <name type="scientific">Trichlorobacter thiogenes</name>
    <dbReference type="NCBI Taxonomy" id="115783"/>
    <lineage>
        <taxon>Bacteria</taxon>
        <taxon>Pseudomonadati</taxon>
        <taxon>Thermodesulfobacteriota</taxon>
        <taxon>Desulfuromonadia</taxon>
        <taxon>Geobacterales</taxon>
        <taxon>Geobacteraceae</taxon>
        <taxon>Trichlorobacter</taxon>
    </lineage>
</organism>
<feature type="region of interest" description="G3" evidence="9">
    <location>
        <begin position="62"/>
        <end position="65"/>
    </location>
</feature>
<dbReference type="HAMAP" id="MF_00367">
    <property type="entry name" value="GTPase_Era"/>
    <property type="match status" value="1"/>
</dbReference>
<dbReference type="InterPro" id="IPR005225">
    <property type="entry name" value="Small_GTP-bd"/>
</dbReference>
<feature type="domain" description="KH type-2" evidence="11">
    <location>
        <begin position="204"/>
        <end position="281"/>
    </location>
</feature>
<dbReference type="GO" id="GO:0003924">
    <property type="term" value="F:GTPase activity"/>
    <property type="evidence" value="ECO:0007669"/>
    <property type="project" value="UniProtKB-UniRule"/>
</dbReference>
<comment type="function">
    <text evidence="8">An essential GTPase that binds both GDP and GTP, with rapid nucleotide exchange. Plays a role in 16S rRNA processing and 30S ribosomal subunit biogenesis and possibly also in cell cycle regulation and energy metabolism.</text>
</comment>
<evidence type="ECO:0000256" key="3">
    <source>
        <dbReference type="ARBA" id="ARBA00022517"/>
    </source>
</evidence>
<evidence type="ECO:0000256" key="6">
    <source>
        <dbReference type="ARBA" id="ARBA00022884"/>
    </source>
</evidence>
<evidence type="ECO:0000256" key="8">
    <source>
        <dbReference type="HAMAP-Rule" id="MF_00367"/>
    </source>
</evidence>
<protein>
    <recommendedName>
        <fullName evidence="2 8">GTPase Era</fullName>
    </recommendedName>
</protein>
<dbReference type="AlphaFoldDB" id="A0A1T4PZ04"/>
<evidence type="ECO:0000256" key="2">
    <source>
        <dbReference type="ARBA" id="ARBA00020484"/>
    </source>
</evidence>
<reference evidence="14" key="1">
    <citation type="submission" date="2017-02" db="EMBL/GenBank/DDBJ databases">
        <authorList>
            <person name="Varghese N."/>
            <person name="Submissions S."/>
        </authorList>
    </citation>
    <scope>NUCLEOTIDE SEQUENCE [LARGE SCALE GENOMIC DNA]</scope>
    <source>
        <strain evidence="14">ATCC BAA-34</strain>
    </source>
</reference>
<feature type="binding site" evidence="8">
    <location>
        <begin position="62"/>
        <end position="66"/>
    </location>
    <ligand>
        <name>GTP</name>
        <dbReference type="ChEBI" id="CHEBI:37565"/>
    </ligand>
</feature>
<dbReference type="PANTHER" id="PTHR42698:SF1">
    <property type="entry name" value="GTPASE ERA, MITOCHONDRIAL"/>
    <property type="match status" value="1"/>
</dbReference>
<dbReference type="SUPFAM" id="SSF52540">
    <property type="entry name" value="P-loop containing nucleoside triphosphate hydrolases"/>
    <property type="match status" value="1"/>
</dbReference>
<dbReference type="GO" id="GO:0070181">
    <property type="term" value="F:small ribosomal subunit rRNA binding"/>
    <property type="evidence" value="ECO:0007669"/>
    <property type="project" value="UniProtKB-UniRule"/>
</dbReference>
<dbReference type="Gene3D" id="3.30.300.20">
    <property type="match status" value="1"/>
</dbReference>
<dbReference type="NCBIfam" id="TIGR00436">
    <property type="entry name" value="era"/>
    <property type="match status" value="1"/>
</dbReference>
<evidence type="ECO:0000256" key="9">
    <source>
        <dbReference type="PROSITE-ProRule" id="PRU01050"/>
    </source>
</evidence>
<evidence type="ECO:0000256" key="1">
    <source>
        <dbReference type="ARBA" id="ARBA00007921"/>
    </source>
</evidence>
<dbReference type="Pfam" id="PF01926">
    <property type="entry name" value="MMR_HSR1"/>
    <property type="match status" value="1"/>
</dbReference>
<evidence type="ECO:0000259" key="11">
    <source>
        <dbReference type="PROSITE" id="PS50823"/>
    </source>
</evidence>
<keyword evidence="8" id="KW-0699">rRNA-binding</keyword>
<feature type="binding site" evidence="8">
    <location>
        <begin position="15"/>
        <end position="22"/>
    </location>
    <ligand>
        <name>GTP</name>
        <dbReference type="ChEBI" id="CHEBI:37565"/>
    </ligand>
</feature>
<name>A0A1T4PZ04_9BACT</name>
<feature type="region of interest" description="G2" evidence="9">
    <location>
        <begin position="41"/>
        <end position="45"/>
    </location>
</feature>
<dbReference type="Gene3D" id="3.40.50.300">
    <property type="entry name" value="P-loop containing nucleotide triphosphate hydrolases"/>
    <property type="match status" value="1"/>
</dbReference>
<feature type="binding site" evidence="8">
    <location>
        <begin position="122"/>
        <end position="125"/>
    </location>
    <ligand>
        <name>GTP</name>
        <dbReference type="ChEBI" id="CHEBI:37565"/>
    </ligand>
</feature>
<dbReference type="InterPro" id="IPR005662">
    <property type="entry name" value="GTPase_Era-like"/>
</dbReference>
<keyword evidence="5 8" id="KW-0547">Nucleotide-binding</keyword>
<dbReference type="STRING" id="115783.SAMN02745119_02168"/>
<dbReference type="GO" id="GO:0043024">
    <property type="term" value="F:ribosomal small subunit binding"/>
    <property type="evidence" value="ECO:0007669"/>
    <property type="project" value="TreeGrafter"/>
</dbReference>
<dbReference type="GO" id="GO:0005829">
    <property type="term" value="C:cytosol"/>
    <property type="evidence" value="ECO:0007669"/>
    <property type="project" value="TreeGrafter"/>
</dbReference>
<keyword evidence="7 8" id="KW-0342">GTP-binding</keyword>
<dbReference type="InterPro" id="IPR030388">
    <property type="entry name" value="G_ERA_dom"/>
</dbReference>
<comment type="subcellular location">
    <subcellularLocation>
        <location evidence="8">Cytoplasm</location>
    </subcellularLocation>
    <subcellularLocation>
        <location evidence="8">Cell membrane</location>
        <topology evidence="8">Peripheral membrane protein</topology>
    </subcellularLocation>
</comment>
<keyword evidence="8" id="KW-0472">Membrane</keyword>
<keyword evidence="8" id="KW-0963">Cytoplasm</keyword>
<keyword evidence="4" id="KW-0997">Cell inner membrane</keyword>
<dbReference type="InterPro" id="IPR015946">
    <property type="entry name" value="KH_dom-like_a/b"/>
</dbReference>
<dbReference type="EMBL" id="FUWR01000011">
    <property type="protein sequence ID" value="SJZ96753.1"/>
    <property type="molecule type" value="Genomic_DNA"/>
</dbReference>
<evidence type="ECO:0000256" key="5">
    <source>
        <dbReference type="ARBA" id="ARBA00022741"/>
    </source>
</evidence>